<evidence type="ECO:0000256" key="5">
    <source>
        <dbReference type="ARBA" id="ARBA00022806"/>
    </source>
</evidence>
<protein>
    <submittedName>
        <fullName evidence="12">ATP-dependent DNA helicase Rep</fullName>
        <ecNumber evidence="12">3.6.4.12</ecNumber>
    </submittedName>
</protein>
<sequence>MSLFRVIDQIDRGESPDELYDILHFPWLAFPSFLTLKLLRVANQRKLTLYQCLLLSQRELEEAFTAAGQTLEAEEWQKIQELWEKIQLFIQKNHTESLSQWFEEVISSDGFGFLSALQIQTNHFQLINQLNTLYDELKNLLKQNHQLKLSEFLETLAVYQEQKLSIQAENLNKSEESIFLSTVHSAKGMEWKHVFILGFVDKKWGNQRERNKLKLPNGILKNTDLSIKEKNEDERRLFYVALTRAKEQLYISYPEKIQQATLSDERFPSIFFAELQEIEEKLGKKILQRLDLTKIEEQADQFLVKLLNPAPKAVFTQEKERAFLQDLVKDFALSVTALNNYLRDPHTFLENNLLRVPRAKPVPMAFGTAVHKALELYWRSFQQTAKNPGEDFLLTQFKTELNREILTESDFADRLHYGQKVLRNYYQQVLEKSSPQIFALEKSYGSGRKILLGDIPLAGKIDRIDWLDRERRLVRVIDYKTGHNRSVNEIEAATKSSQKDFSERELALPASIRGPYKRQLIFYKLLLDLDRSLNPSLEVAEAVFDFVEPLDKEQSKVQPRVFQITQEEVEELKQLIKTVMAEIRSLAFLDPVEDERKTV</sequence>
<evidence type="ECO:0000256" key="7">
    <source>
        <dbReference type="ARBA" id="ARBA00022840"/>
    </source>
</evidence>
<dbReference type="PANTHER" id="PTHR11070">
    <property type="entry name" value="UVRD / RECB / PCRA DNA HELICASE FAMILY MEMBER"/>
    <property type="match status" value="1"/>
</dbReference>
<dbReference type="InterPro" id="IPR038726">
    <property type="entry name" value="PDDEXK_AddAB-type"/>
</dbReference>
<feature type="domain" description="PD-(D/E)XK endonuclease-like" evidence="10">
    <location>
        <begin position="333"/>
        <end position="585"/>
    </location>
</feature>
<evidence type="ECO:0000256" key="2">
    <source>
        <dbReference type="ARBA" id="ARBA00022741"/>
    </source>
</evidence>
<dbReference type="EMBL" id="VSSQ01015614">
    <property type="protein sequence ID" value="MPM56151.1"/>
    <property type="molecule type" value="Genomic_DNA"/>
</dbReference>
<keyword evidence="2" id="KW-0547">Nucleotide-binding</keyword>
<dbReference type="EC" id="3.6.4.12" evidence="12"/>
<dbReference type="Pfam" id="PF12705">
    <property type="entry name" value="PDDEXK_1"/>
    <property type="match status" value="1"/>
</dbReference>
<reference evidence="12" key="1">
    <citation type="submission" date="2019-08" db="EMBL/GenBank/DDBJ databases">
        <authorList>
            <person name="Kucharzyk K."/>
            <person name="Murdoch R.W."/>
            <person name="Higgins S."/>
            <person name="Loffler F."/>
        </authorList>
    </citation>
    <scope>NUCLEOTIDE SEQUENCE</scope>
</reference>
<comment type="caution">
    <text evidence="12">The sequence shown here is derived from an EMBL/GenBank/DDBJ whole genome shotgun (WGS) entry which is preliminary data.</text>
</comment>
<evidence type="ECO:0000256" key="1">
    <source>
        <dbReference type="ARBA" id="ARBA00022722"/>
    </source>
</evidence>
<keyword evidence="9" id="KW-0234">DNA repair</keyword>
<dbReference type="InterPro" id="IPR014017">
    <property type="entry name" value="DNA_helicase_UvrD-like_C"/>
</dbReference>
<dbReference type="GO" id="GO:0000725">
    <property type="term" value="P:recombinational repair"/>
    <property type="evidence" value="ECO:0007669"/>
    <property type="project" value="TreeGrafter"/>
</dbReference>
<keyword evidence="1" id="KW-0540">Nuclease</keyword>
<dbReference type="InterPro" id="IPR027417">
    <property type="entry name" value="P-loop_NTPase"/>
</dbReference>
<accession>A0A645AV26</accession>
<keyword evidence="4 12" id="KW-0378">Hydrolase</keyword>
<evidence type="ECO:0000256" key="9">
    <source>
        <dbReference type="ARBA" id="ARBA00023204"/>
    </source>
</evidence>
<evidence type="ECO:0000259" key="11">
    <source>
        <dbReference type="Pfam" id="PF13361"/>
    </source>
</evidence>
<dbReference type="PANTHER" id="PTHR11070:SF2">
    <property type="entry name" value="ATP-DEPENDENT DNA HELICASE SRS2"/>
    <property type="match status" value="1"/>
</dbReference>
<evidence type="ECO:0000256" key="4">
    <source>
        <dbReference type="ARBA" id="ARBA00022801"/>
    </source>
</evidence>
<evidence type="ECO:0000259" key="10">
    <source>
        <dbReference type="Pfam" id="PF12705"/>
    </source>
</evidence>
<keyword evidence="5 12" id="KW-0347">Helicase</keyword>
<keyword evidence="6" id="KW-0269">Exonuclease</keyword>
<name>A0A645AV26_9ZZZZ</name>
<dbReference type="GO" id="GO:0043138">
    <property type="term" value="F:3'-5' DNA helicase activity"/>
    <property type="evidence" value="ECO:0007669"/>
    <property type="project" value="TreeGrafter"/>
</dbReference>
<evidence type="ECO:0000256" key="8">
    <source>
        <dbReference type="ARBA" id="ARBA00023125"/>
    </source>
</evidence>
<evidence type="ECO:0000313" key="12">
    <source>
        <dbReference type="EMBL" id="MPM56151.1"/>
    </source>
</evidence>
<feature type="domain" description="UvrD-like helicase C-terminal" evidence="11">
    <location>
        <begin position="40"/>
        <end position="255"/>
    </location>
</feature>
<keyword evidence="3" id="KW-0227">DNA damage</keyword>
<proteinExistence type="predicted"/>
<dbReference type="SUPFAM" id="SSF52540">
    <property type="entry name" value="P-loop containing nucleoside triphosphate hydrolases"/>
    <property type="match status" value="1"/>
</dbReference>
<dbReference type="Gene3D" id="3.40.50.300">
    <property type="entry name" value="P-loop containing nucleotide triphosphate hydrolases"/>
    <property type="match status" value="1"/>
</dbReference>
<dbReference type="Gene3D" id="1.10.486.10">
    <property type="entry name" value="PCRA, domain 4"/>
    <property type="match status" value="1"/>
</dbReference>
<keyword evidence="8" id="KW-0238">DNA-binding</keyword>
<keyword evidence="7" id="KW-0067">ATP-binding</keyword>
<dbReference type="Pfam" id="PF13361">
    <property type="entry name" value="UvrD_C"/>
    <property type="match status" value="1"/>
</dbReference>
<dbReference type="InterPro" id="IPR011604">
    <property type="entry name" value="PDDEXK-like_dom_sf"/>
</dbReference>
<dbReference type="Gene3D" id="3.90.320.10">
    <property type="match status" value="1"/>
</dbReference>
<dbReference type="GO" id="GO:0005524">
    <property type="term" value="F:ATP binding"/>
    <property type="evidence" value="ECO:0007669"/>
    <property type="project" value="UniProtKB-KW"/>
</dbReference>
<dbReference type="GO" id="GO:0003677">
    <property type="term" value="F:DNA binding"/>
    <property type="evidence" value="ECO:0007669"/>
    <property type="project" value="UniProtKB-KW"/>
</dbReference>
<evidence type="ECO:0000256" key="3">
    <source>
        <dbReference type="ARBA" id="ARBA00022763"/>
    </source>
</evidence>
<evidence type="ECO:0000256" key="6">
    <source>
        <dbReference type="ARBA" id="ARBA00022839"/>
    </source>
</evidence>
<gene>
    <name evidence="12" type="primary">rep_25</name>
    <name evidence="12" type="ORF">SDC9_102952</name>
</gene>
<organism evidence="12">
    <name type="scientific">bioreactor metagenome</name>
    <dbReference type="NCBI Taxonomy" id="1076179"/>
    <lineage>
        <taxon>unclassified sequences</taxon>
        <taxon>metagenomes</taxon>
        <taxon>ecological metagenomes</taxon>
    </lineage>
</organism>
<dbReference type="AlphaFoldDB" id="A0A645AV26"/>
<dbReference type="GO" id="GO:0004527">
    <property type="term" value="F:exonuclease activity"/>
    <property type="evidence" value="ECO:0007669"/>
    <property type="project" value="UniProtKB-KW"/>
</dbReference>
<dbReference type="InterPro" id="IPR000212">
    <property type="entry name" value="DNA_helicase_UvrD/REP"/>
</dbReference>